<dbReference type="Proteomes" id="UP001215180">
    <property type="component" value="Unassembled WGS sequence"/>
</dbReference>
<evidence type="ECO:0000313" key="1">
    <source>
        <dbReference type="EMBL" id="MDF3638241.1"/>
    </source>
</evidence>
<protein>
    <submittedName>
        <fullName evidence="1">Uncharacterized protein</fullName>
    </submittedName>
</protein>
<proteinExistence type="predicted"/>
<reference evidence="1" key="1">
    <citation type="submission" date="2023-03" db="EMBL/GenBank/DDBJ databases">
        <title>A Study on Prevalence and Characterization of Enterobacter cloacae strains in China.</title>
        <authorList>
            <person name="Zheng Z."/>
        </authorList>
    </citation>
    <scope>NUCLEOTIDE SEQUENCE</scope>
    <source>
        <strain evidence="1">EC77</strain>
    </source>
</reference>
<evidence type="ECO:0000313" key="2">
    <source>
        <dbReference type="Proteomes" id="UP001215180"/>
    </source>
</evidence>
<accession>A0AAW6NP38</accession>
<comment type="caution">
    <text evidence="1">The sequence shown here is derived from an EMBL/GenBank/DDBJ whole genome shotgun (WGS) entry which is preliminary data.</text>
</comment>
<dbReference type="AlphaFoldDB" id="A0AAW6NP38"/>
<name>A0AAW6NP38_ENTCL</name>
<dbReference type="RefSeq" id="WP_069732634.1">
    <property type="nucleotide sequence ID" value="NZ_JANPWA010000007.1"/>
</dbReference>
<sequence length="73" mass="8507">MRYQAEITIFCEGRDPFSILFNEKFDSKIEAFNHGQKQITDFTSKTEKRVLHIDCDVVEVPEIGNAEILPFKK</sequence>
<gene>
    <name evidence="1" type="ORF">P3S46_13590</name>
</gene>
<dbReference type="EMBL" id="JARJGR010000846">
    <property type="protein sequence ID" value="MDF3638241.1"/>
    <property type="molecule type" value="Genomic_DNA"/>
</dbReference>
<organism evidence="1 2">
    <name type="scientific">Enterobacter cloacae</name>
    <dbReference type="NCBI Taxonomy" id="550"/>
    <lineage>
        <taxon>Bacteria</taxon>
        <taxon>Pseudomonadati</taxon>
        <taxon>Pseudomonadota</taxon>
        <taxon>Gammaproteobacteria</taxon>
        <taxon>Enterobacterales</taxon>
        <taxon>Enterobacteriaceae</taxon>
        <taxon>Enterobacter</taxon>
        <taxon>Enterobacter cloacae complex</taxon>
    </lineage>
</organism>